<dbReference type="InterPro" id="IPR025535">
    <property type="entry name" value="DUF4421"/>
</dbReference>
<protein>
    <submittedName>
        <fullName evidence="1">DUF4421 domain containing protein</fullName>
    </submittedName>
</protein>
<evidence type="ECO:0000313" key="2">
    <source>
        <dbReference type="Proteomes" id="UP000289775"/>
    </source>
</evidence>
<dbReference type="AlphaFoldDB" id="A0A444WF42"/>
<dbReference type="Proteomes" id="UP000289775">
    <property type="component" value="Unassembled WGS sequence"/>
</dbReference>
<reference evidence="1 2" key="1">
    <citation type="submission" date="2014-12" db="EMBL/GenBank/DDBJ databases">
        <title>Genome sequence of Flavobacterium beibuense RSKm HC5.</title>
        <authorList>
            <person name="Kim J.F."/>
            <person name="Song J.Y."/>
            <person name="Kwak M.-J."/>
            <person name="Lee S.-W."/>
        </authorList>
    </citation>
    <scope>NUCLEOTIDE SEQUENCE [LARGE SCALE GENOMIC DNA]</scope>
    <source>
        <strain evidence="1 2">RSKm HC5</strain>
    </source>
</reference>
<evidence type="ECO:0000313" key="1">
    <source>
        <dbReference type="EMBL" id="RYJ44439.1"/>
    </source>
</evidence>
<comment type="caution">
    <text evidence="1">The sequence shown here is derived from an EMBL/GenBank/DDBJ whole genome shotgun (WGS) entry which is preliminary data.</text>
</comment>
<dbReference type="OrthoDB" id="975269at2"/>
<name>A0A444WF42_9FLAO</name>
<keyword evidence="2" id="KW-1185">Reference proteome</keyword>
<dbReference type="EMBL" id="JUIW01000003">
    <property type="protein sequence ID" value="RYJ44439.1"/>
    <property type="molecule type" value="Genomic_DNA"/>
</dbReference>
<accession>A0A444WF42</accession>
<dbReference type="RefSeq" id="WP_129750201.1">
    <property type="nucleotide sequence ID" value="NZ_JUIW01000003.1"/>
</dbReference>
<gene>
    <name evidence="1" type="ORF">NU09_1049</name>
</gene>
<dbReference type="Pfam" id="PF14391">
    <property type="entry name" value="DUF4421"/>
    <property type="match status" value="1"/>
</dbReference>
<sequence length="298" mass="33489">MTLRNFIYAVLFLSPVITLGQVKTDTAYIADYPQRVMLSGFLSQSSVQLGKDEKDYIPNNPLRVGVGISIKNTVINFSYSFGIAPLEQDGKGKTKSSDLQIHHYGRYFVLDLFYQKYKGFYNDAEGDEATLYPDMYVRNLGAEFAYIFKGDKFSAKAAFQQNEIQLKSVGSFILGGGAYFFKVNPGGVLWQTENSLKNVQFGINGGYAYSWVIDERWMVTGILTVDVNVGNDPHLLSDLKIEAYPTAFGRGGLIYHKNDWALAATFLVNNKLMYTEDDGELSFTGINFQLSFVKHIDF</sequence>
<proteinExistence type="predicted"/>
<organism evidence="1 2">
    <name type="scientific">Flavobacterium beibuense</name>
    <dbReference type="NCBI Taxonomy" id="657326"/>
    <lineage>
        <taxon>Bacteria</taxon>
        <taxon>Pseudomonadati</taxon>
        <taxon>Bacteroidota</taxon>
        <taxon>Flavobacteriia</taxon>
        <taxon>Flavobacteriales</taxon>
        <taxon>Flavobacteriaceae</taxon>
        <taxon>Flavobacterium</taxon>
    </lineage>
</organism>